<accession>A0A1I7Z8C4</accession>
<protein>
    <submittedName>
        <fullName evidence="3">Venom protein</fullName>
    </submittedName>
</protein>
<sequence length="107" mass="12380">MHEFALVALFALLGVSQASDNYLHGCSSHCQLSDFDLTCWNRTNVFFERATLSLMRQYINVQIRRVQFMEKNKQPVNYDHMAHETVGRWSKEPAGNIEDENGMTNPK</sequence>
<name>A0A1I7Z8C4_9BILA</name>
<keyword evidence="2" id="KW-1185">Reference proteome</keyword>
<organism evidence="2 3">
    <name type="scientific">Steinernema glaseri</name>
    <dbReference type="NCBI Taxonomy" id="37863"/>
    <lineage>
        <taxon>Eukaryota</taxon>
        <taxon>Metazoa</taxon>
        <taxon>Ecdysozoa</taxon>
        <taxon>Nematoda</taxon>
        <taxon>Chromadorea</taxon>
        <taxon>Rhabditida</taxon>
        <taxon>Tylenchina</taxon>
        <taxon>Panagrolaimomorpha</taxon>
        <taxon>Strongyloidoidea</taxon>
        <taxon>Steinernematidae</taxon>
        <taxon>Steinernema</taxon>
    </lineage>
</organism>
<keyword evidence="1" id="KW-0732">Signal</keyword>
<evidence type="ECO:0000256" key="1">
    <source>
        <dbReference type="SAM" id="SignalP"/>
    </source>
</evidence>
<reference evidence="3" key="1">
    <citation type="submission" date="2016-11" db="UniProtKB">
        <authorList>
            <consortium name="WormBaseParasite"/>
        </authorList>
    </citation>
    <scope>IDENTIFICATION</scope>
</reference>
<evidence type="ECO:0000313" key="2">
    <source>
        <dbReference type="Proteomes" id="UP000095287"/>
    </source>
</evidence>
<evidence type="ECO:0000313" key="3">
    <source>
        <dbReference type="WBParaSite" id="L893_g23932.t1"/>
    </source>
</evidence>
<dbReference type="Proteomes" id="UP000095287">
    <property type="component" value="Unplaced"/>
</dbReference>
<feature type="signal peptide" evidence="1">
    <location>
        <begin position="1"/>
        <end position="18"/>
    </location>
</feature>
<dbReference type="WBParaSite" id="L893_g23932.t1">
    <property type="protein sequence ID" value="L893_g23932.t1"/>
    <property type="gene ID" value="L893_g23932"/>
</dbReference>
<proteinExistence type="predicted"/>
<feature type="chain" id="PRO_5009313113" evidence="1">
    <location>
        <begin position="19"/>
        <end position="107"/>
    </location>
</feature>
<dbReference type="AlphaFoldDB" id="A0A1I7Z8C4"/>